<organism evidence="2 3">
    <name type="scientific">Symbiodinium natans</name>
    <dbReference type="NCBI Taxonomy" id="878477"/>
    <lineage>
        <taxon>Eukaryota</taxon>
        <taxon>Sar</taxon>
        <taxon>Alveolata</taxon>
        <taxon>Dinophyceae</taxon>
        <taxon>Suessiales</taxon>
        <taxon>Symbiodiniaceae</taxon>
        <taxon>Symbiodinium</taxon>
    </lineage>
</organism>
<dbReference type="OrthoDB" id="406714at2759"/>
<feature type="transmembrane region" description="Helical" evidence="1">
    <location>
        <begin position="191"/>
        <end position="212"/>
    </location>
</feature>
<dbReference type="Gene3D" id="1.10.150.50">
    <property type="entry name" value="Transcription Factor, Ets-1"/>
    <property type="match status" value="1"/>
</dbReference>
<feature type="transmembrane region" description="Helical" evidence="1">
    <location>
        <begin position="233"/>
        <end position="253"/>
    </location>
</feature>
<gene>
    <name evidence="2" type="ORF">SNAT2548_LOCUS19748</name>
</gene>
<keyword evidence="1" id="KW-0472">Membrane</keyword>
<dbReference type="InterPro" id="IPR013761">
    <property type="entry name" value="SAM/pointed_sf"/>
</dbReference>
<reference evidence="2" key="1">
    <citation type="submission" date="2021-02" db="EMBL/GenBank/DDBJ databases">
        <authorList>
            <person name="Dougan E. K."/>
            <person name="Rhodes N."/>
            <person name="Thang M."/>
            <person name="Chan C."/>
        </authorList>
    </citation>
    <scope>NUCLEOTIDE SEQUENCE</scope>
</reference>
<accession>A0A812PW26</accession>
<dbReference type="EMBL" id="CAJNDS010002189">
    <property type="protein sequence ID" value="CAE7364757.1"/>
    <property type="molecule type" value="Genomic_DNA"/>
</dbReference>
<feature type="transmembrane region" description="Helical" evidence="1">
    <location>
        <begin position="163"/>
        <end position="185"/>
    </location>
</feature>
<feature type="transmembrane region" description="Helical" evidence="1">
    <location>
        <begin position="331"/>
        <end position="354"/>
    </location>
</feature>
<dbReference type="InterPro" id="IPR037252">
    <property type="entry name" value="Mib_Herc2_sf"/>
</dbReference>
<keyword evidence="1" id="KW-0812">Transmembrane</keyword>
<evidence type="ECO:0000313" key="2">
    <source>
        <dbReference type="EMBL" id="CAE7364757.1"/>
    </source>
</evidence>
<dbReference type="AlphaFoldDB" id="A0A812PW26"/>
<keyword evidence="1" id="KW-1133">Transmembrane helix</keyword>
<evidence type="ECO:0008006" key="4">
    <source>
        <dbReference type="Google" id="ProtNLM"/>
    </source>
</evidence>
<dbReference type="GO" id="GO:0004842">
    <property type="term" value="F:ubiquitin-protein transferase activity"/>
    <property type="evidence" value="ECO:0007669"/>
    <property type="project" value="InterPro"/>
</dbReference>
<dbReference type="SUPFAM" id="SSF159034">
    <property type="entry name" value="Mib/herc2 domain-like"/>
    <property type="match status" value="1"/>
</dbReference>
<proteinExistence type="predicted"/>
<feature type="transmembrane region" description="Helical" evidence="1">
    <location>
        <begin position="292"/>
        <end position="311"/>
    </location>
</feature>
<evidence type="ECO:0000256" key="1">
    <source>
        <dbReference type="SAM" id="Phobius"/>
    </source>
</evidence>
<feature type="transmembrane region" description="Helical" evidence="1">
    <location>
        <begin position="265"/>
        <end position="285"/>
    </location>
</feature>
<protein>
    <recommendedName>
        <fullName evidence="4">SAM domain-containing protein</fullName>
    </recommendedName>
</protein>
<sequence length="1021" mass="113305">MARVAYVQLDEEYGSMVKPISKWGLLKEYAICAFCLYDFISDIWASTANCHTNHSKLHMLGYIGAALLLGSCFVNVIIICRTTGREHRDLFRRLRKKAPLQWQLCRILACSNPEIMCGFLRTQEDATRPEEAHEIQVVVRKFKELGLVAQCCEDAPQAAVQAYSVYVCLINSWPVAWPVAMSLGVTLSMVIFKMLMNCLVIAIGTAVSDAALQIAAQRQRRCVETFPSANNALMFLMQAAATGCNLVFLQRAGPIPIGGVDVQTIAYIVLALSSLICVTSAIALVRTLRNRLWHLLLRLDVAVVCVVFASIHPVTLLQLDSGIPALGGCWWTLMLAGPCLRSTLMAVLAGWAVWKTTFPVPERYCLALLVLNGCVLVQFIFFVLDSYDDEPGAGAVTTAIPTLTDLEGADDELKQEARQTGQRVQELADLLATGGLDRHLECLVQEGYETVDQVRELTDEDLADLGLNPSDRAVLAQLARGASAFPHDEAWKRELRDLDVPTHVFNGCTEGEVLRGQNMTDRLQKHRHKQAFKRWRQNRLQGEILTEETVKLGMLVSRGPAWCYDQSDDDPYAEEDAGGQGSVVGWRTAQGRTEGNPPSQPGWVRVEWQVSGYSKNYRFGTAAGQRADLVIGHDDRRAVAGELQPDQLRCTFSYLCGTQHAHCAKFDIRDETCLKVAPIKHGDVVRTPKGQSSTCIGLKYDPGEKKIQMWFHVEGKEGCGVYEDEELATLKVVGHRDVQQVRPEDDDVGAASDGEIEHDDREWVGKNLRPTLQYLSKTGKPIKLDVGDAVIAKFKLPYKSGDVLKDRVDGETMTCLGVGKDPMAAFARESLFQTSHRRIPGAIAELWFHVEGAPGAGVNPSLHKHLRRFDKVGTRPVEPQQDEFGPALADLDNLDLGDLQCDFEFPKGLVRASKARFDVRPEFVSKYTGFIPGTVLQTPLKADARVTLIGIMPDDGTPKVWWHYEDSSQRHPGAGLMEGWEVMRKDFVDTGERQDLKELRDKLQAQNGLGELKQLLQALGK</sequence>
<feature type="transmembrane region" description="Helical" evidence="1">
    <location>
        <begin position="366"/>
        <end position="384"/>
    </location>
</feature>
<dbReference type="GO" id="GO:0046872">
    <property type="term" value="F:metal ion binding"/>
    <property type="evidence" value="ECO:0007669"/>
    <property type="project" value="InterPro"/>
</dbReference>
<keyword evidence="3" id="KW-1185">Reference proteome</keyword>
<name>A0A812PW26_9DINO</name>
<feature type="transmembrane region" description="Helical" evidence="1">
    <location>
        <begin position="59"/>
        <end position="80"/>
    </location>
</feature>
<evidence type="ECO:0000313" key="3">
    <source>
        <dbReference type="Proteomes" id="UP000604046"/>
    </source>
</evidence>
<dbReference type="Proteomes" id="UP000604046">
    <property type="component" value="Unassembled WGS sequence"/>
</dbReference>
<dbReference type="SUPFAM" id="SSF47769">
    <property type="entry name" value="SAM/Pointed domain"/>
    <property type="match status" value="1"/>
</dbReference>
<comment type="caution">
    <text evidence="2">The sequence shown here is derived from an EMBL/GenBank/DDBJ whole genome shotgun (WGS) entry which is preliminary data.</text>
</comment>
<dbReference type="Gene3D" id="2.30.30.40">
    <property type="entry name" value="SH3 Domains"/>
    <property type="match status" value="1"/>
</dbReference>